<evidence type="ECO:0000313" key="8">
    <source>
        <dbReference type="EMBL" id="KRM88291.1"/>
    </source>
</evidence>
<evidence type="ECO:0000256" key="5">
    <source>
        <dbReference type="PROSITE-ProRule" id="PRU00520"/>
    </source>
</evidence>
<feature type="active site" evidence="5">
    <location>
        <position position="11"/>
    </location>
</feature>
<proteinExistence type="inferred from homology"/>
<comment type="caution">
    <text evidence="8">The sequence shown here is derived from an EMBL/GenBank/DDBJ whole genome shotgun (WGS) entry which is preliminary data.</text>
</comment>
<evidence type="ECO:0000256" key="3">
    <source>
        <dbReference type="ARBA" id="ARBA00015991"/>
    </source>
</evidence>
<evidence type="ECO:0000259" key="7">
    <source>
        <dbReference type="PROSITE" id="PS51160"/>
    </source>
</evidence>
<dbReference type="AlphaFoldDB" id="A0A0R2CKI3"/>
<dbReference type="Proteomes" id="UP000051789">
    <property type="component" value="Unassembled WGS sequence"/>
</dbReference>
<organism evidence="8 9">
    <name type="scientific">Lacticaseibacillus thailandensis DSM 22698 = JCM 13996</name>
    <dbReference type="NCBI Taxonomy" id="1423810"/>
    <lineage>
        <taxon>Bacteria</taxon>
        <taxon>Bacillati</taxon>
        <taxon>Bacillota</taxon>
        <taxon>Bacilli</taxon>
        <taxon>Lactobacillales</taxon>
        <taxon>Lactobacillaceae</taxon>
        <taxon>Lacticaseibacillus</taxon>
    </lineage>
</organism>
<dbReference type="InterPro" id="IPR036046">
    <property type="entry name" value="Acylphosphatase-like_dom_sf"/>
</dbReference>
<dbReference type="Gene3D" id="3.30.70.100">
    <property type="match status" value="1"/>
</dbReference>
<dbReference type="EC" id="3.6.1.7" evidence="2 5"/>
<dbReference type="SUPFAM" id="SSF54975">
    <property type="entry name" value="Acylphosphatase/BLUF domain-like"/>
    <property type="match status" value="1"/>
</dbReference>
<keyword evidence="9" id="KW-1185">Reference proteome</keyword>
<dbReference type="GO" id="GO:0003998">
    <property type="term" value="F:acylphosphatase activity"/>
    <property type="evidence" value="ECO:0007669"/>
    <property type="project" value="UniProtKB-EC"/>
</dbReference>
<dbReference type="PANTHER" id="PTHR47268">
    <property type="entry name" value="ACYLPHOSPHATASE"/>
    <property type="match status" value="1"/>
</dbReference>
<dbReference type="PROSITE" id="PS51160">
    <property type="entry name" value="ACYLPHOSPHATASE_3"/>
    <property type="match status" value="1"/>
</dbReference>
<comment type="catalytic activity">
    <reaction evidence="4 5">
        <text>an acyl phosphate + H2O = a carboxylate + phosphate + H(+)</text>
        <dbReference type="Rhea" id="RHEA:14965"/>
        <dbReference type="ChEBI" id="CHEBI:15377"/>
        <dbReference type="ChEBI" id="CHEBI:15378"/>
        <dbReference type="ChEBI" id="CHEBI:29067"/>
        <dbReference type="ChEBI" id="CHEBI:43474"/>
        <dbReference type="ChEBI" id="CHEBI:59918"/>
        <dbReference type="EC" id="3.6.1.7"/>
    </reaction>
</comment>
<evidence type="ECO:0000313" key="9">
    <source>
        <dbReference type="Proteomes" id="UP000051789"/>
    </source>
</evidence>
<comment type="similarity">
    <text evidence="1 6">Belongs to the acylphosphatase family.</text>
</comment>
<dbReference type="EMBL" id="AYZK01000001">
    <property type="protein sequence ID" value="KRM88291.1"/>
    <property type="molecule type" value="Genomic_DNA"/>
</dbReference>
<accession>A0A0R2CKI3</accession>
<dbReference type="PANTHER" id="PTHR47268:SF4">
    <property type="entry name" value="ACYLPHOSPHATASE"/>
    <property type="match status" value="1"/>
</dbReference>
<name>A0A0R2CKI3_9LACO</name>
<feature type="domain" description="Acylphosphatase-like" evidence="7">
    <location>
        <begin position="1"/>
        <end position="84"/>
    </location>
</feature>
<dbReference type="InterPro" id="IPR020456">
    <property type="entry name" value="Acylphosphatase"/>
</dbReference>
<evidence type="ECO:0000256" key="6">
    <source>
        <dbReference type="RuleBase" id="RU004168"/>
    </source>
</evidence>
<sequence length="84" mass="9329">MNGRVQGVGFRATTQMVAMRMQIRGDVRNQSDGSVLIHAVGSPTQMKAFREAIKQGPSQFARVSTYEETPMTDVPDYNGFNVVY</sequence>
<evidence type="ECO:0000256" key="1">
    <source>
        <dbReference type="ARBA" id="ARBA00005614"/>
    </source>
</evidence>
<keyword evidence="5" id="KW-0378">Hydrolase</keyword>
<feature type="active site" evidence="5">
    <location>
        <position position="29"/>
    </location>
</feature>
<evidence type="ECO:0000256" key="4">
    <source>
        <dbReference type="ARBA" id="ARBA00047645"/>
    </source>
</evidence>
<dbReference type="PATRIC" id="fig|1423810.4.peg.597"/>
<dbReference type="STRING" id="1423810.FD19_GL000584"/>
<evidence type="ECO:0000256" key="2">
    <source>
        <dbReference type="ARBA" id="ARBA00012150"/>
    </source>
</evidence>
<dbReference type="Pfam" id="PF00708">
    <property type="entry name" value="Acylphosphatase"/>
    <property type="match status" value="1"/>
</dbReference>
<dbReference type="InterPro" id="IPR001792">
    <property type="entry name" value="Acylphosphatase-like_dom"/>
</dbReference>
<reference evidence="8 9" key="1">
    <citation type="journal article" date="2015" name="Genome Announc.">
        <title>Expanding the biotechnology potential of lactobacilli through comparative genomics of 213 strains and associated genera.</title>
        <authorList>
            <person name="Sun Z."/>
            <person name="Harris H.M."/>
            <person name="McCann A."/>
            <person name="Guo C."/>
            <person name="Argimon S."/>
            <person name="Zhang W."/>
            <person name="Yang X."/>
            <person name="Jeffery I.B."/>
            <person name="Cooney J.C."/>
            <person name="Kagawa T.F."/>
            <person name="Liu W."/>
            <person name="Song Y."/>
            <person name="Salvetti E."/>
            <person name="Wrobel A."/>
            <person name="Rasinkangas P."/>
            <person name="Parkhill J."/>
            <person name="Rea M.C."/>
            <person name="O'Sullivan O."/>
            <person name="Ritari J."/>
            <person name="Douillard F.P."/>
            <person name="Paul Ross R."/>
            <person name="Yang R."/>
            <person name="Briner A.E."/>
            <person name="Felis G.E."/>
            <person name="de Vos W.M."/>
            <person name="Barrangou R."/>
            <person name="Klaenhammer T.R."/>
            <person name="Caufield P.W."/>
            <person name="Cui Y."/>
            <person name="Zhang H."/>
            <person name="O'Toole P.W."/>
        </authorList>
    </citation>
    <scope>NUCLEOTIDE SEQUENCE [LARGE SCALE GENOMIC DNA]</scope>
    <source>
        <strain evidence="8 9">DSM 22698</strain>
    </source>
</reference>
<gene>
    <name evidence="8" type="ORF">FD19_GL000584</name>
</gene>
<protein>
    <recommendedName>
        <fullName evidence="3 5">acylphosphatase</fullName>
        <ecNumber evidence="2 5">3.6.1.7</ecNumber>
    </recommendedName>
</protein>